<dbReference type="Gene3D" id="2.60.120.620">
    <property type="entry name" value="q2cbj1_9rhob like domain"/>
    <property type="match status" value="1"/>
</dbReference>
<accession>A0A927AYQ7</accession>
<organism evidence="1 2">
    <name type="scientific">Spirosoma validum</name>
    <dbReference type="NCBI Taxonomy" id="2771355"/>
    <lineage>
        <taxon>Bacteria</taxon>
        <taxon>Pseudomonadati</taxon>
        <taxon>Bacteroidota</taxon>
        <taxon>Cytophagia</taxon>
        <taxon>Cytophagales</taxon>
        <taxon>Cytophagaceae</taxon>
        <taxon>Spirosoma</taxon>
    </lineage>
</organism>
<dbReference type="RefSeq" id="WP_191037884.1">
    <property type="nucleotide sequence ID" value="NZ_JACXAA010000002.1"/>
</dbReference>
<dbReference type="Proteomes" id="UP000653797">
    <property type="component" value="Unassembled WGS sequence"/>
</dbReference>
<gene>
    <name evidence="1" type="ORF">IC230_04975</name>
</gene>
<name>A0A927AYQ7_9BACT</name>
<evidence type="ECO:0000313" key="2">
    <source>
        <dbReference type="Proteomes" id="UP000653797"/>
    </source>
</evidence>
<dbReference type="AlphaFoldDB" id="A0A927AYQ7"/>
<proteinExistence type="predicted"/>
<dbReference type="EMBL" id="JACXAA010000002">
    <property type="protein sequence ID" value="MBD2752233.1"/>
    <property type="molecule type" value="Genomic_DNA"/>
</dbReference>
<dbReference type="SUPFAM" id="SSF51197">
    <property type="entry name" value="Clavaminate synthase-like"/>
    <property type="match status" value="1"/>
</dbReference>
<evidence type="ECO:0000313" key="1">
    <source>
        <dbReference type="EMBL" id="MBD2752233.1"/>
    </source>
</evidence>
<keyword evidence="2" id="KW-1185">Reference proteome</keyword>
<evidence type="ECO:0008006" key="3">
    <source>
        <dbReference type="Google" id="ProtNLM"/>
    </source>
</evidence>
<sequence length="121" mass="13977">MNVHQQKLEQARIELAENGFTILTNVFDNDILQLFAHAIEHASATNASFRRTNDLFAIRNLLQEVPTLSPLLWQAYFNKLLNTLIDYGTDCVKGIYFDKSAQSNWVVPYHQDLQISVDHRE</sequence>
<protein>
    <recommendedName>
        <fullName evidence="3">Phytanoyl-CoA dioxygenase</fullName>
    </recommendedName>
</protein>
<reference evidence="1" key="1">
    <citation type="submission" date="2020-09" db="EMBL/GenBank/DDBJ databases">
        <authorList>
            <person name="Kim M.K."/>
        </authorList>
    </citation>
    <scope>NUCLEOTIDE SEQUENCE</scope>
    <source>
        <strain evidence="1">BT704</strain>
    </source>
</reference>
<comment type="caution">
    <text evidence="1">The sequence shown here is derived from an EMBL/GenBank/DDBJ whole genome shotgun (WGS) entry which is preliminary data.</text>
</comment>